<dbReference type="PROSITE" id="PS51886">
    <property type="entry name" value="TLDC"/>
    <property type="match status" value="1"/>
</dbReference>
<gene>
    <name evidence="7" type="ORF">PSON_ATCC_30995.1.T0290359</name>
</gene>
<keyword evidence="3" id="KW-0496">Mitochondrion</keyword>
<dbReference type="Pfam" id="PF07534">
    <property type="entry name" value="TLD"/>
    <property type="match status" value="1"/>
</dbReference>
<feature type="region of interest" description="Disordered" evidence="5">
    <location>
        <begin position="587"/>
        <end position="626"/>
    </location>
</feature>
<evidence type="ECO:0000256" key="2">
    <source>
        <dbReference type="ARBA" id="ARBA00009540"/>
    </source>
</evidence>
<organism evidence="7 8">
    <name type="scientific">Paramecium sonneborni</name>
    <dbReference type="NCBI Taxonomy" id="65129"/>
    <lineage>
        <taxon>Eukaryota</taxon>
        <taxon>Sar</taxon>
        <taxon>Alveolata</taxon>
        <taxon>Ciliophora</taxon>
        <taxon>Intramacronucleata</taxon>
        <taxon>Oligohymenophorea</taxon>
        <taxon>Peniculida</taxon>
        <taxon>Parameciidae</taxon>
        <taxon>Paramecium</taxon>
    </lineage>
</organism>
<evidence type="ECO:0000256" key="3">
    <source>
        <dbReference type="ARBA" id="ARBA00023128"/>
    </source>
</evidence>
<dbReference type="SMART" id="SM00584">
    <property type="entry name" value="TLDc"/>
    <property type="match status" value="1"/>
</dbReference>
<dbReference type="OrthoDB" id="289228at2759"/>
<evidence type="ECO:0000259" key="6">
    <source>
        <dbReference type="PROSITE" id="PS51886"/>
    </source>
</evidence>
<sequence length="626" mass="73390">MGNCVQERKPQHTLFDAQELKKLNQVFDHYCDLQTDTRKNRHLSQQSFEEIFVENADFGRKFFRFLEVYGQKEKYIHRDVLFYILEVLIKDASSVNQLKNLNKIELFSLISLKSSQYINNKEELHSFKITYLDAITIINDILKIRLHGDNFQNIDEKASRAFLDSLFKSENGIIDWFELIKQLRIRLGGLSGVIKQYMKTKFFLLEKSLEIPQMNTTSYLLNEDLIFQLQLSAHETKLKGAIKLELLYSNLVHNGGFKQMVNNIIQSGLPTLILLQHEEIYEALHDKSNIQKTYTFGAISNQRWFDTALPQGDNKDCIFSLYPYFVVYQPKKDRTAKKNFCYLNTKDISKPQGIGFGLDENKFRIWIDKDLNKSTCSSEDLSYENGDLVHRHIKKLKIAVIEVWGIIPPAIEEQIEDHKIANAEPEYQQFEIYATDEIENQQHLESKADYYWSNKQQEVKIETTGTNNFYWNNAQTAKPNLQYNSTLTKSQPVINPYSNQRLSAEEQKIADQLVGINTTNYNQQQQEFITQTTITRRSNLQRPVLDFKQKTTYEQEIIPKRQDYISETKSQKHEIFGTNIVESQYPRQTTNEKVYSTNSSLNQSKGRKTADQIIQDYESRKSRRNY</sequence>
<dbReference type="InterPro" id="IPR006571">
    <property type="entry name" value="TLDc_dom"/>
</dbReference>
<evidence type="ECO:0000256" key="5">
    <source>
        <dbReference type="SAM" id="MobiDB-lite"/>
    </source>
</evidence>
<feature type="domain" description="TLDc" evidence="6">
    <location>
        <begin position="219"/>
        <end position="407"/>
    </location>
</feature>
<reference evidence="7" key="1">
    <citation type="submission" date="2021-01" db="EMBL/GenBank/DDBJ databases">
        <authorList>
            <consortium name="Genoscope - CEA"/>
            <person name="William W."/>
        </authorList>
    </citation>
    <scope>NUCLEOTIDE SEQUENCE</scope>
</reference>
<evidence type="ECO:0000313" key="8">
    <source>
        <dbReference type="Proteomes" id="UP000692954"/>
    </source>
</evidence>
<comment type="caution">
    <text evidence="7">The sequence shown here is derived from an EMBL/GenBank/DDBJ whole genome shotgun (WGS) entry which is preliminary data.</text>
</comment>
<dbReference type="Proteomes" id="UP000692954">
    <property type="component" value="Unassembled WGS sequence"/>
</dbReference>
<proteinExistence type="inferred from homology"/>
<dbReference type="PANTHER" id="PTHR23354:SF62">
    <property type="entry name" value="MUSTARD, ISOFORM V"/>
    <property type="match status" value="1"/>
</dbReference>
<comment type="subcellular location">
    <subcellularLocation>
        <location evidence="1">Mitochondrion</location>
    </subcellularLocation>
</comment>
<accession>A0A8S1M4H2</accession>
<dbReference type="PANTHER" id="PTHR23354">
    <property type="entry name" value="NUCLEOLAR PROTEIN 7/ESTROGEN RECEPTOR COACTIVATOR-RELATED"/>
    <property type="match status" value="1"/>
</dbReference>
<comment type="similarity">
    <text evidence="2">Belongs to the OXR1 family.</text>
</comment>
<evidence type="ECO:0000256" key="1">
    <source>
        <dbReference type="ARBA" id="ARBA00004173"/>
    </source>
</evidence>
<dbReference type="GO" id="GO:0005739">
    <property type="term" value="C:mitochondrion"/>
    <property type="evidence" value="ECO:0007669"/>
    <property type="project" value="UniProtKB-SubCell"/>
</dbReference>
<keyword evidence="8" id="KW-1185">Reference proteome</keyword>
<dbReference type="EMBL" id="CAJJDN010000029">
    <property type="protein sequence ID" value="CAD8072773.1"/>
    <property type="molecule type" value="Genomic_DNA"/>
</dbReference>
<dbReference type="AlphaFoldDB" id="A0A8S1M4H2"/>
<evidence type="ECO:0000256" key="4">
    <source>
        <dbReference type="ARBA" id="ARBA00040604"/>
    </source>
</evidence>
<feature type="compositionally biased region" description="Polar residues" evidence="5">
    <location>
        <begin position="587"/>
        <end position="604"/>
    </location>
</feature>
<evidence type="ECO:0000313" key="7">
    <source>
        <dbReference type="EMBL" id="CAD8072773.1"/>
    </source>
</evidence>
<name>A0A8S1M4H2_9CILI</name>
<protein>
    <recommendedName>
        <fullName evidence="4">Oxidation resistance protein 1</fullName>
    </recommendedName>
</protein>